<feature type="region of interest" description="Disordered" evidence="1">
    <location>
        <begin position="48"/>
        <end position="82"/>
    </location>
</feature>
<reference evidence="2 3" key="1">
    <citation type="submission" date="2017-03" db="EMBL/GenBank/DDBJ databases">
        <title>WGS assembly of Porphyra umbilicalis.</title>
        <authorList>
            <person name="Brawley S.H."/>
            <person name="Blouin N.A."/>
            <person name="Ficko-Blean E."/>
            <person name="Wheeler G.L."/>
            <person name="Lohr M."/>
            <person name="Goodson H.V."/>
            <person name="Jenkins J.W."/>
            <person name="Blaby-Haas C.E."/>
            <person name="Helliwell K.E."/>
            <person name="Chan C."/>
            <person name="Marriage T."/>
            <person name="Bhattacharya D."/>
            <person name="Klein A.S."/>
            <person name="Badis Y."/>
            <person name="Brodie J."/>
            <person name="Cao Y."/>
            <person name="Collen J."/>
            <person name="Dittami S.M."/>
            <person name="Gachon C.M."/>
            <person name="Green B.R."/>
            <person name="Karpowicz S."/>
            <person name="Kim J.W."/>
            <person name="Kudahl U."/>
            <person name="Lin S."/>
            <person name="Michel G."/>
            <person name="Mittag M."/>
            <person name="Olson B.J."/>
            <person name="Pangilinan J."/>
            <person name="Peng Y."/>
            <person name="Qiu H."/>
            <person name="Shu S."/>
            <person name="Singer J.T."/>
            <person name="Smith A.G."/>
            <person name="Sprecher B.N."/>
            <person name="Wagner V."/>
            <person name="Wang W."/>
            <person name="Wang Z.-Y."/>
            <person name="Yan J."/>
            <person name="Yarish C."/>
            <person name="Zoeuner-Riek S."/>
            <person name="Zhuang Y."/>
            <person name="Zou Y."/>
            <person name="Lindquist E.A."/>
            <person name="Grimwood J."/>
            <person name="Barry K."/>
            <person name="Rokhsar D.S."/>
            <person name="Schmutz J."/>
            <person name="Stiller J.W."/>
            <person name="Grossman A.R."/>
            <person name="Prochnik S.E."/>
        </authorList>
    </citation>
    <scope>NUCLEOTIDE SEQUENCE [LARGE SCALE GENOMIC DNA]</scope>
    <source>
        <strain evidence="2">4086291</strain>
    </source>
</reference>
<evidence type="ECO:0000313" key="2">
    <source>
        <dbReference type="EMBL" id="OSX80567.1"/>
    </source>
</evidence>
<organism evidence="2 3">
    <name type="scientific">Porphyra umbilicalis</name>
    <name type="common">Purple laver</name>
    <name type="synonym">Red alga</name>
    <dbReference type="NCBI Taxonomy" id="2786"/>
    <lineage>
        <taxon>Eukaryota</taxon>
        <taxon>Rhodophyta</taxon>
        <taxon>Bangiophyceae</taxon>
        <taxon>Bangiales</taxon>
        <taxon>Bangiaceae</taxon>
        <taxon>Porphyra</taxon>
    </lineage>
</organism>
<feature type="compositionally biased region" description="Low complexity" evidence="1">
    <location>
        <begin position="49"/>
        <end position="82"/>
    </location>
</feature>
<name>A0A1X6PIA0_PORUM</name>
<dbReference type="Proteomes" id="UP000218209">
    <property type="component" value="Unassembled WGS sequence"/>
</dbReference>
<proteinExistence type="predicted"/>
<evidence type="ECO:0000313" key="3">
    <source>
        <dbReference type="Proteomes" id="UP000218209"/>
    </source>
</evidence>
<gene>
    <name evidence="2" type="ORF">BU14_0049s0011</name>
</gene>
<accession>A0A1X6PIA0</accession>
<dbReference type="AlphaFoldDB" id="A0A1X6PIA0"/>
<sequence>MRYGPRSTAVPLMVRHAIARACHGIGPRVISAGPVLGMREVPALHRSGRPAAAAPGRPGAAAPGRPAAAAPGRPAAAAPGQPARLPGCPVVTLPILFPHGALATAPLCLASRPPSGRPAAAASGCPTGVATGRCSRPPRPAAWQPGHYLAHPFSSWWTGRRATVTRRPTVAAAWAPCLATGLPRCRVRQLGRCARSATVAFNYSCRCVMARRRGGFLLRPPVTYDRVDIGVIVIG</sequence>
<protein>
    <submittedName>
        <fullName evidence="2">Uncharacterized protein</fullName>
    </submittedName>
</protein>
<keyword evidence="3" id="KW-1185">Reference proteome</keyword>
<evidence type="ECO:0000256" key="1">
    <source>
        <dbReference type="SAM" id="MobiDB-lite"/>
    </source>
</evidence>
<dbReference type="EMBL" id="KV918772">
    <property type="protein sequence ID" value="OSX80567.1"/>
    <property type="molecule type" value="Genomic_DNA"/>
</dbReference>